<keyword evidence="3" id="KW-1185">Reference proteome</keyword>
<dbReference type="OrthoDB" id="10613472at2759"/>
<evidence type="ECO:0000313" key="3">
    <source>
        <dbReference type="Proteomes" id="UP000025227"/>
    </source>
</evidence>
<name>A0A7I4YSY3_HAECO</name>
<keyword evidence="2" id="KW-1133">Transmembrane helix</keyword>
<organism evidence="3 4">
    <name type="scientific">Haemonchus contortus</name>
    <name type="common">Barber pole worm</name>
    <dbReference type="NCBI Taxonomy" id="6289"/>
    <lineage>
        <taxon>Eukaryota</taxon>
        <taxon>Metazoa</taxon>
        <taxon>Ecdysozoa</taxon>
        <taxon>Nematoda</taxon>
        <taxon>Chromadorea</taxon>
        <taxon>Rhabditida</taxon>
        <taxon>Rhabditina</taxon>
        <taxon>Rhabditomorpha</taxon>
        <taxon>Strongyloidea</taxon>
        <taxon>Trichostrongylidae</taxon>
        <taxon>Haemonchus</taxon>
    </lineage>
</organism>
<keyword evidence="2" id="KW-0812">Transmembrane</keyword>
<proteinExistence type="predicted"/>
<evidence type="ECO:0000256" key="1">
    <source>
        <dbReference type="SAM" id="MobiDB-lite"/>
    </source>
</evidence>
<feature type="transmembrane region" description="Helical" evidence="2">
    <location>
        <begin position="36"/>
        <end position="56"/>
    </location>
</feature>
<dbReference type="AlphaFoldDB" id="A0A7I4YSY3"/>
<keyword evidence="2" id="KW-0472">Membrane</keyword>
<dbReference type="WBParaSite" id="HCON_00136540-00001">
    <property type="protein sequence ID" value="HCON_00136540-00001"/>
    <property type="gene ID" value="HCON_00136540"/>
</dbReference>
<feature type="region of interest" description="Disordered" evidence="1">
    <location>
        <begin position="69"/>
        <end position="102"/>
    </location>
</feature>
<dbReference type="Proteomes" id="UP000025227">
    <property type="component" value="Unplaced"/>
</dbReference>
<accession>A0A7I4YSY3</accession>
<evidence type="ECO:0000256" key="2">
    <source>
        <dbReference type="SAM" id="Phobius"/>
    </source>
</evidence>
<protein>
    <submittedName>
        <fullName evidence="4">Ovule protein</fullName>
    </submittedName>
</protein>
<evidence type="ECO:0000313" key="4">
    <source>
        <dbReference type="WBParaSite" id="HCON_00136540-00001"/>
    </source>
</evidence>
<sequence length="102" mass="10821">LPSFYACKLLTSFIPIAGSRMVVQNCAVDSPDDIRLISLVMVGTVCSILIVVDGIVPLSQLLSRNIQASPSQVSVVGGERNTRRSKSVTPKSDNFAKSPATS</sequence>
<reference evidence="4" key="1">
    <citation type="submission" date="2020-12" db="UniProtKB">
        <authorList>
            <consortium name="WormBaseParasite"/>
        </authorList>
    </citation>
    <scope>IDENTIFICATION</scope>
    <source>
        <strain evidence="4">MHco3</strain>
    </source>
</reference>